<reference evidence="1" key="1">
    <citation type="journal article" date="2015" name="Nature">
        <title>Complex archaea that bridge the gap between prokaryotes and eukaryotes.</title>
        <authorList>
            <person name="Spang A."/>
            <person name="Saw J.H."/>
            <person name="Jorgensen S.L."/>
            <person name="Zaremba-Niedzwiedzka K."/>
            <person name="Martijn J."/>
            <person name="Lind A.E."/>
            <person name="van Eijk R."/>
            <person name="Schleper C."/>
            <person name="Guy L."/>
            <person name="Ettema T.J."/>
        </authorList>
    </citation>
    <scope>NUCLEOTIDE SEQUENCE</scope>
</reference>
<accession>A0A0F9A4Z6</accession>
<protein>
    <submittedName>
        <fullName evidence="1">Uncharacterized protein</fullName>
    </submittedName>
</protein>
<name>A0A0F9A4Z6_9ZZZZ</name>
<sequence length="68" mass="7636">VKGLPRDFYPTSENLLWWIAGQIGLGLDKGWTAQELGLTTTTKWSKISIEETCTSQATLTREEYDAKS</sequence>
<evidence type="ECO:0000313" key="1">
    <source>
        <dbReference type="EMBL" id="KKK67236.1"/>
    </source>
</evidence>
<dbReference type="InterPro" id="IPR038418">
    <property type="entry name" value="6-PTP_synth/QueD_sf"/>
</dbReference>
<comment type="caution">
    <text evidence="1">The sequence shown here is derived from an EMBL/GenBank/DDBJ whole genome shotgun (WGS) entry which is preliminary data.</text>
</comment>
<dbReference type="Gene3D" id="3.30.479.10">
    <property type="entry name" value="6-pyruvoyl tetrahydropterin synthase/QueD"/>
    <property type="match status" value="1"/>
</dbReference>
<proteinExistence type="predicted"/>
<gene>
    <name evidence="1" type="ORF">LCGC14_2956110</name>
</gene>
<organism evidence="1">
    <name type="scientific">marine sediment metagenome</name>
    <dbReference type="NCBI Taxonomy" id="412755"/>
    <lineage>
        <taxon>unclassified sequences</taxon>
        <taxon>metagenomes</taxon>
        <taxon>ecological metagenomes</taxon>
    </lineage>
</organism>
<dbReference type="EMBL" id="LAZR01059711">
    <property type="protein sequence ID" value="KKK67236.1"/>
    <property type="molecule type" value="Genomic_DNA"/>
</dbReference>
<dbReference type="AlphaFoldDB" id="A0A0F9A4Z6"/>
<feature type="non-terminal residue" evidence="1">
    <location>
        <position position="1"/>
    </location>
</feature>